<organism evidence="1 2">
    <name type="scientific">Achlya hypogyna</name>
    <name type="common">Oomycete</name>
    <name type="synonym">Protoachlya hypogyna</name>
    <dbReference type="NCBI Taxonomy" id="1202772"/>
    <lineage>
        <taxon>Eukaryota</taxon>
        <taxon>Sar</taxon>
        <taxon>Stramenopiles</taxon>
        <taxon>Oomycota</taxon>
        <taxon>Saprolegniomycetes</taxon>
        <taxon>Saprolegniales</taxon>
        <taxon>Achlyaceae</taxon>
        <taxon>Achlya</taxon>
    </lineage>
</organism>
<evidence type="ECO:0000313" key="2">
    <source>
        <dbReference type="Proteomes" id="UP000243579"/>
    </source>
</evidence>
<dbReference type="EMBL" id="JNBR01000010">
    <property type="protein sequence ID" value="OQS01345.1"/>
    <property type="molecule type" value="Genomic_DNA"/>
</dbReference>
<reference evidence="1 2" key="1">
    <citation type="journal article" date="2014" name="Genome Biol. Evol.">
        <title>The secreted proteins of Achlya hypogyna and Thraustotheca clavata identify the ancestral oomycete secretome and reveal gene acquisitions by horizontal gene transfer.</title>
        <authorList>
            <person name="Misner I."/>
            <person name="Blouin N."/>
            <person name="Leonard G."/>
            <person name="Richards T.A."/>
            <person name="Lane C.E."/>
        </authorList>
    </citation>
    <scope>NUCLEOTIDE SEQUENCE [LARGE SCALE GENOMIC DNA]</scope>
    <source>
        <strain evidence="1 2">ATCC 48635</strain>
    </source>
</reference>
<name>A0A1V9ZTK4_ACHHY</name>
<dbReference type="Proteomes" id="UP000243579">
    <property type="component" value="Unassembled WGS sequence"/>
</dbReference>
<dbReference type="PANTHER" id="PTHR38899">
    <property type="entry name" value="DOMAIN OOKINETE PROTEIN, PUTATIVE-RELATED"/>
    <property type="match status" value="1"/>
</dbReference>
<dbReference type="AlphaFoldDB" id="A0A1V9ZTK4"/>
<comment type="caution">
    <text evidence="1">The sequence shown here is derived from an EMBL/GenBank/DDBJ whole genome shotgun (WGS) entry which is preliminary data.</text>
</comment>
<proteinExistence type="predicted"/>
<evidence type="ECO:0000313" key="1">
    <source>
        <dbReference type="EMBL" id="OQS01345.1"/>
    </source>
</evidence>
<dbReference type="PANTHER" id="PTHR38899:SF1">
    <property type="entry name" value="PROTEIN KINASE"/>
    <property type="match status" value="1"/>
</dbReference>
<sequence length="200" mass="21656">MFSAPPLGPAASVQANRTAFVFGWDNFLCPTTWLRQTRTIHPNQLQHPVLQQQLAVLDSSIVALLAQARSMGPVFIVCDSAAAMQELCYAYFPRCMQLFLTSDVRVVAADGPNPLDVICATHLQISTSMFAPQSTLAVLGLPPLRQVCLDMAYRDLVVNKVVSSGRCAPTVDEACHQLQLMGSGLLSVVAQHTSSLDMVL</sequence>
<gene>
    <name evidence="1" type="ORF">ACHHYP_01361</name>
</gene>
<accession>A0A1V9ZTK4</accession>
<dbReference type="OrthoDB" id="59582at2759"/>
<keyword evidence="2" id="KW-1185">Reference proteome</keyword>
<protein>
    <submittedName>
        <fullName evidence="1">Uncharacterized protein</fullName>
    </submittedName>
</protein>